<dbReference type="Pfam" id="PF03221">
    <property type="entry name" value="HTH_Tnp_Tc5"/>
    <property type="match status" value="1"/>
</dbReference>
<dbReference type="SMART" id="SM00674">
    <property type="entry name" value="CENPB"/>
    <property type="match status" value="1"/>
</dbReference>
<dbReference type="InterPro" id="IPR007889">
    <property type="entry name" value="HTH_Psq"/>
</dbReference>
<evidence type="ECO:0000256" key="1">
    <source>
        <dbReference type="ARBA" id="ARBA00023125"/>
    </source>
</evidence>
<feature type="compositionally biased region" description="Polar residues" evidence="3">
    <location>
        <begin position="360"/>
        <end position="379"/>
    </location>
</feature>
<dbReference type="InterPro" id="IPR006600">
    <property type="entry name" value="HTH_CenpB_DNA-bd_dom"/>
</dbReference>
<evidence type="ECO:0000259" key="4">
    <source>
        <dbReference type="PROSITE" id="PS51253"/>
    </source>
</evidence>
<feature type="compositionally biased region" description="Polar residues" evidence="3">
    <location>
        <begin position="298"/>
        <end position="323"/>
    </location>
</feature>
<feature type="compositionally biased region" description="Low complexity" evidence="3">
    <location>
        <begin position="478"/>
        <end position="491"/>
    </location>
</feature>
<feature type="region of interest" description="Disordered" evidence="3">
    <location>
        <begin position="530"/>
        <end position="567"/>
    </location>
</feature>
<feature type="region of interest" description="Disordered" evidence="3">
    <location>
        <begin position="464"/>
        <end position="495"/>
    </location>
</feature>
<comment type="caution">
    <text evidence="5">The sequence shown here is derived from an EMBL/GenBank/DDBJ whole genome shotgun (WGS) entry which is preliminary data.</text>
</comment>
<evidence type="ECO:0000313" key="5">
    <source>
        <dbReference type="EMBL" id="KAK2590225.1"/>
    </source>
</evidence>
<dbReference type="Gene3D" id="1.10.10.60">
    <property type="entry name" value="Homeodomain-like"/>
    <property type="match status" value="2"/>
</dbReference>
<dbReference type="GO" id="GO:0003677">
    <property type="term" value="F:DNA binding"/>
    <property type="evidence" value="ECO:0007669"/>
    <property type="project" value="UniProtKB-KW"/>
</dbReference>
<feature type="region of interest" description="Disordered" evidence="3">
    <location>
        <begin position="187"/>
        <end position="221"/>
    </location>
</feature>
<feature type="compositionally biased region" description="Basic and acidic residues" evidence="3">
    <location>
        <begin position="324"/>
        <end position="333"/>
    </location>
</feature>
<dbReference type="PROSITE" id="PS51253">
    <property type="entry name" value="HTH_CENPB"/>
    <property type="match status" value="1"/>
</dbReference>
<evidence type="ECO:0000256" key="3">
    <source>
        <dbReference type="SAM" id="MobiDB-lite"/>
    </source>
</evidence>
<feature type="compositionally biased region" description="Polar residues" evidence="3">
    <location>
        <begin position="464"/>
        <end position="473"/>
    </location>
</feature>
<reference evidence="5" key="1">
    <citation type="submission" date="2023-06" db="EMBL/GenBank/DDBJ databases">
        <title>Conoideocrella luteorostrata (Hypocreales: Clavicipitaceae), a potential biocontrol fungus for elongate hemlock scale in United States Christmas tree production areas.</title>
        <authorList>
            <person name="Barrett H."/>
            <person name="Lovett B."/>
            <person name="Macias A.M."/>
            <person name="Stajich J.E."/>
            <person name="Kasson M.T."/>
        </authorList>
    </citation>
    <scope>NUCLEOTIDE SEQUENCE</scope>
    <source>
        <strain evidence="5">ARSEF 14590</strain>
    </source>
</reference>
<dbReference type="PANTHER" id="PTHR19303:SF70">
    <property type="entry name" value="HTH CENPB-TYPE DOMAIN-CONTAINING PROTEIN"/>
    <property type="match status" value="1"/>
</dbReference>
<keyword evidence="6" id="KW-1185">Reference proteome</keyword>
<dbReference type="GO" id="GO:0005634">
    <property type="term" value="C:nucleus"/>
    <property type="evidence" value="ECO:0007669"/>
    <property type="project" value="TreeGrafter"/>
</dbReference>
<feature type="domain" description="HTH CENPB-type" evidence="4">
    <location>
        <begin position="203"/>
        <end position="277"/>
    </location>
</feature>
<evidence type="ECO:0000313" key="6">
    <source>
        <dbReference type="Proteomes" id="UP001251528"/>
    </source>
</evidence>
<name>A0AAJ0CBU1_9HYPO</name>
<dbReference type="SUPFAM" id="SSF46689">
    <property type="entry name" value="Homeodomain-like"/>
    <property type="match status" value="2"/>
</dbReference>
<sequence length="567" mass="62513">MGQEPTAITQSSGYNNDGWATISPYSQSPYDGSPMNEYPGFAAFVSHGMPAESIPRMPPPPPSGQHHQHQQQHQHHQQHQMIHHSAPMGHNQLPMLNTTWPSQLTNPTPQSGSFSAPAVSVAPVPRIPPAIETPKLPSQGEKGRKTLTTEQKRAMCLYHEENPGTRQADIGLRFGVERSTVSKVLRHKEQFLKREQEPDLAPPHKRSGKPKNPDFDRTLSNYVRRQQQRGFEIKDEEIMEQARIFAHASDGQNSILGNLSSSWLQKFKQKHGIGIARLLRRASETNIPDSTRRAGSQIVVQDRTSNDISPVSPTQPLSPLSGSRSDEEVHRGQNLELNFSYRQQHSQSTTSLASDRRDNPGSSFSGGTLSPTGTFNFSPDPNIGGFQPIAMRHDMPPDFHREKRSNTFPSIDINYANQQAPTTEPMTPQLPPPIIATSSGLESPSNVIHTAPYAISTGLTSPLSLHRSGSNPNIAPRPSITPSESSPVSPSQEDARRAAKTLLNYLQNSGQNFQASDYNMIVQLTKKLELHQHQHQNHRSSGGGLSRIPEGDTEMSASSSPAMMQAR</sequence>
<dbReference type="Proteomes" id="UP001251528">
    <property type="component" value="Unassembled WGS sequence"/>
</dbReference>
<dbReference type="EMBL" id="JASWJB010000467">
    <property type="protein sequence ID" value="KAK2590225.1"/>
    <property type="molecule type" value="Genomic_DNA"/>
</dbReference>
<dbReference type="AlphaFoldDB" id="A0AAJ0CBU1"/>
<feature type="compositionally biased region" description="Polar residues" evidence="3">
    <location>
        <begin position="335"/>
        <end position="353"/>
    </location>
</feature>
<gene>
    <name evidence="5" type="ORF">QQS21_012101</name>
</gene>
<feature type="compositionally biased region" description="Basic and acidic residues" evidence="3">
    <location>
        <begin position="187"/>
        <end position="197"/>
    </location>
</feature>
<organism evidence="5 6">
    <name type="scientific">Conoideocrella luteorostrata</name>
    <dbReference type="NCBI Taxonomy" id="1105319"/>
    <lineage>
        <taxon>Eukaryota</taxon>
        <taxon>Fungi</taxon>
        <taxon>Dikarya</taxon>
        <taxon>Ascomycota</taxon>
        <taxon>Pezizomycotina</taxon>
        <taxon>Sordariomycetes</taxon>
        <taxon>Hypocreomycetidae</taxon>
        <taxon>Hypocreales</taxon>
        <taxon>Clavicipitaceae</taxon>
        <taxon>Conoideocrella</taxon>
    </lineage>
</organism>
<proteinExistence type="predicted"/>
<dbReference type="Pfam" id="PF04218">
    <property type="entry name" value="CENP-B_N"/>
    <property type="match status" value="1"/>
</dbReference>
<feature type="compositionally biased region" description="Basic residues" evidence="3">
    <location>
        <begin position="66"/>
        <end position="80"/>
    </location>
</feature>
<keyword evidence="2" id="KW-0539">Nucleus</keyword>
<accession>A0AAJ0CBU1</accession>
<feature type="region of interest" description="Disordered" evidence="3">
    <location>
        <begin position="1"/>
        <end position="80"/>
    </location>
</feature>
<feature type="region of interest" description="Disordered" evidence="3">
    <location>
        <begin position="287"/>
        <end position="380"/>
    </location>
</feature>
<protein>
    <recommendedName>
        <fullName evidence="4">HTH CENPB-type domain-containing protein</fullName>
    </recommendedName>
</protein>
<feature type="compositionally biased region" description="Low complexity" evidence="3">
    <location>
        <begin position="555"/>
        <end position="567"/>
    </location>
</feature>
<dbReference type="InterPro" id="IPR050863">
    <property type="entry name" value="CenT-Element_Derived"/>
</dbReference>
<evidence type="ECO:0000256" key="2">
    <source>
        <dbReference type="ARBA" id="ARBA00023242"/>
    </source>
</evidence>
<dbReference type="PANTHER" id="PTHR19303">
    <property type="entry name" value="TRANSPOSON"/>
    <property type="match status" value="1"/>
</dbReference>
<feature type="compositionally biased region" description="Polar residues" evidence="3">
    <location>
        <begin position="1"/>
        <end position="15"/>
    </location>
</feature>
<dbReference type="InterPro" id="IPR009057">
    <property type="entry name" value="Homeodomain-like_sf"/>
</dbReference>
<keyword evidence="1" id="KW-0238">DNA-binding</keyword>